<protein>
    <recommendedName>
        <fullName evidence="2">non-specific serine/threonine protein kinase</fullName>
        <ecNumber evidence="2">2.7.11.1</ecNumber>
    </recommendedName>
</protein>
<dbReference type="GO" id="GO:0004674">
    <property type="term" value="F:protein serine/threonine kinase activity"/>
    <property type="evidence" value="ECO:0007669"/>
    <property type="project" value="UniProtKB-EC"/>
</dbReference>
<dbReference type="InterPro" id="IPR011009">
    <property type="entry name" value="Kinase-like_dom_sf"/>
</dbReference>
<feature type="non-terminal residue" evidence="6">
    <location>
        <position position="179"/>
    </location>
</feature>
<sequence length="179" mass="20592">QVDIKPMNLKKEPKDVLLKESLNMRENKDSNIVNYLDNYVVGNELWDVVGYLAEGSLADVLTETLLNEGDSNHKFLPLCFFFICQCLQVLDFLHSNHVVQQDIRSYDILFGMDGSVKLDDFGLWTEITPEKNKRTMCAGTPHWMAPEMVKQEPQGAHLVPWRIEMAKGNPPYTFENCIR</sequence>
<feature type="non-terminal residue" evidence="6">
    <location>
        <position position="1"/>
    </location>
</feature>
<evidence type="ECO:0000256" key="3">
    <source>
        <dbReference type="ARBA" id="ARBA00022741"/>
    </source>
</evidence>
<dbReference type="Pfam" id="PF00069">
    <property type="entry name" value="Pkinase"/>
    <property type="match status" value="1"/>
</dbReference>
<keyword evidence="6" id="KW-0808">Transferase</keyword>
<gene>
    <name evidence="6" type="ORF">N307_10613</name>
</gene>
<evidence type="ECO:0000313" key="6">
    <source>
        <dbReference type="EMBL" id="KFV70241.1"/>
    </source>
</evidence>
<accession>A0A093IU74</accession>
<evidence type="ECO:0000256" key="4">
    <source>
        <dbReference type="ARBA" id="ARBA00022840"/>
    </source>
</evidence>
<evidence type="ECO:0000313" key="7">
    <source>
        <dbReference type="Proteomes" id="UP000053875"/>
    </source>
</evidence>
<keyword evidence="6" id="KW-0418">Kinase</keyword>
<dbReference type="EMBL" id="KL216552">
    <property type="protein sequence ID" value="KFV70241.1"/>
    <property type="molecule type" value="Genomic_DNA"/>
</dbReference>
<organism evidence="6 7">
    <name type="scientific">Dryobates pubescens</name>
    <name type="common">Downy woodpecker</name>
    <name type="synonym">Picoides pubescens</name>
    <dbReference type="NCBI Taxonomy" id="118200"/>
    <lineage>
        <taxon>Eukaryota</taxon>
        <taxon>Metazoa</taxon>
        <taxon>Chordata</taxon>
        <taxon>Craniata</taxon>
        <taxon>Vertebrata</taxon>
        <taxon>Euteleostomi</taxon>
        <taxon>Archelosauria</taxon>
        <taxon>Archosauria</taxon>
        <taxon>Dinosauria</taxon>
        <taxon>Saurischia</taxon>
        <taxon>Theropoda</taxon>
        <taxon>Coelurosauria</taxon>
        <taxon>Aves</taxon>
        <taxon>Neognathae</taxon>
        <taxon>Neoaves</taxon>
        <taxon>Telluraves</taxon>
        <taxon>Coraciimorphae</taxon>
        <taxon>Piciformes</taxon>
        <taxon>Picidae</taxon>
        <taxon>Dryobates</taxon>
    </lineage>
</organism>
<keyword evidence="4" id="KW-0067">ATP-binding</keyword>
<dbReference type="EC" id="2.7.11.1" evidence="2"/>
<reference evidence="6 7" key="1">
    <citation type="submission" date="2014-04" db="EMBL/GenBank/DDBJ databases">
        <title>Genome evolution of avian class.</title>
        <authorList>
            <person name="Zhang G."/>
            <person name="Li C."/>
        </authorList>
    </citation>
    <scope>NUCLEOTIDE SEQUENCE [LARGE SCALE GENOMIC DNA]</scope>
    <source>
        <strain evidence="6">BGI_N307</strain>
    </source>
</reference>
<dbReference type="PROSITE" id="PS50011">
    <property type="entry name" value="PROTEIN_KINASE_DOM"/>
    <property type="match status" value="1"/>
</dbReference>
<comment type="similarity">
    <text evidence="1">Belongs to the protein kinase superfamily. STE Ser/Thr protein kinase family. STE20 subfamily.</text>
</comment>
<dbReference type="InterPro" id="IPR051931">
    <property type="entry name" value="PAK3-like"/>
</dbReference>
<dbReference type="Gene3D" id="1.10.510.10">
    <property type="entry name" value="Transferase(Phosphotransferase) domain 1"/>
    <property type="match status" value="1"/>
</dbReference>
<dbReference type="GO" id="GO:0005524">
    <property type="term" value="F:ATP binding"/>
    <property type="evidence" value="ECO:0007669"/>
    <property type="project" value="UniProtKB-KW"/>
</dbReference>
<dbReference type="AlphaFoldDB" id="A0A093IU74"/>
<evidence type="ECO:0000256" key="2">
    <source>
        <dbReference type="ARBA" id="ARBA00012513"/>
    </source>
</evidence>
<dbReference type="Gene3D" id="3.30.200.20">
    <property type="entry name" value="Phosphorylase Kinase, domain 1"/>
    <property type="match status" value="1"/>
</dbReference>
<dbReference type="SUPFAM" id="SSF56112">
    <property type="entry name" value="Protein kinase-like (PK-like)"/>
    <property type="match status" value="1"/>
</dbReference>
<evidence type="ECO:0000256" key="1">
    <source>
        <dbReference type="ARBA" id="ARBA00008874"/>
    </source>
</evidence>
<evidence type="ECO:0000259" key="5">
    <source>
        <dbReference type="PROSITE" id="PS50011"/>
    </source>
</evidence>
<keyword evidence="7" id="KW-1185">Reference proteome</keyword>
<keyword evidence="3" id="KW-0547">Nucleotide-binding</keyword>
<dbReference type="PANTHER" id="PTHR45832:SF22">
    <property type="entry name" value="SERINE_THREONINE-PROTEIN KINASE SAMKA-RELATED"/>
    <property type="match status" value="1"/>
</dbReference>
<dbReference type="InterPro" id="IPR000719">
    <property type="entry name" value="Prot_kinase_dom"/>
</dbReference>
<dbReference type="PANTHER" id="PTHR45832">
    <property type="entry name" value="SERINE/THREONINE-PROTEIN KINASE SAMKA-RELATED-RELATED"/>
    <property type="match status" value="1"/>
</dbReference>
<dbReference type="STRING" id="118200.A0A093IU74"/>
<name>A0A093IU74_DRYPU</name>
<feature type="domain" description="Protein kinase" evidence="5">
    <location>
        <begin position="1"/>
        <end position="179"/>
    </location>
</feature>
<dbReference type="Proteomes" id="UP000053875">
    <property type="component" value="Unassembled WGS sequence"/>
</dbReference>
<proteinExistence type="inferred from homology"/>